<keyword evidence="3" id="KW-1185">Reference proteome</keyword>
<evidence type="ECO:0000256" key="1">
    <source>
        <dbReference type="SAM" id="SignalP"/>
    </source>
</evidence>
<evidence type="ECO:0000313" key="2">
    <source>
        <dbReference type="EMBL" id="AGG66372.1"/>
    </source>
</evidence>
<dbReference type="AlphaFoldDB" id="M1UT88"/>
<feature type="chain" id="PRO_5039097378" description="Secreted protein" evidence="1">
    <location>
        <begin position="23"/>
        <end position="150"/>
    </location>
</feature>
<gene>
    <name evidence="2" type="ORF">H924_04630</name>
</gene>
<keyword evidence="1" id="KW-0732">Signal</keyword>
<dbReference type="Proteomes" id="UP000011760">
    <property type="component" value="Chromosome"/>
</dbReference>
<sequence>MSSHSQKLLASATAALAALALAACTPPHQNDSDLKVETATGVEAPTHSSTATTVAAAANAPGYIDCVGAPEQQPAEISLNCLDNSEQLTEIHWDAWEATSATGTATRVVTAANGEKTETKDVDVELSFPTESSQGLVFAQVTVDGEVIAL</sequence>
<dbReference type="PATRIC" id="fig|1121353.3.peg.949"/>
<evidence type="ECO:0008006" key="4">
    <source>
        <dbReference type="Google" id="ProtNLM"/>
    </source>
</evidence>
<protein>
    <recommendedName>
        <fullName evidence="4">Secreted protein</fullName>
    </recommendedName>
</protein>
<accession>M1UT88</accession>
<dbReference type="RefSeq" id="WP_015650807.1">
    <property type="nucleotide sequence ID" value="NC_020506.1"/>
</dbReference>
<organism evidence="2 3">
    <name type="scientific">Corynebacterium callunae DSM 20147</name>
    <dbReference type="NCBI Taxonomy" id="1121353"/>
    <lineage>
        <taxon>Bacteria</taxon>
        <taxon>Bacillati</taxon>
        <taxon>Actinomycetota</taxon>
        <taxon>Actinomycetes</taxon>
        <taxon>Mycobacteriales</taxon>
        <taxon>Corynebacteriaceae</taxon>
        <taxon>Corynebacterium</taxon>
    </lineage>
</organism>
<name>M1UT88_9CORY</name>
<evidence type="ECO:0000313" key="3">
    <source>
        <dbReference type="Proteomes" id="UP000011760"/>
    </source>
</evidence>
<dbReference type="HOGENOM" id="CLU_114866_0_0_11"/>
<dbReference type="KEGG" id="ccn:H924_04630"/>
<dbReference type="PROSITE" id="PS51257">
    <property type="entry name" value="PROKAR_LIPOPROTEIN"/>
    <property type="match status" value="1"/>
</dbReference>
<dbReference type="EMBL" id="CP004354">
    <property type="protein sequence ID" value="AGG66372.1"/>
    <property type="molecule type" value="Genomic_DNA"/>
</dbReference>
<feature type="signal peptide" evidence="1">
    <location>
        <begin position="1"/>
        <end position="22"/>
    </location>
</feature>
<dbReference type="OrthoDB" id="4413502at2"/>
<dbReference type="STRING" id="1121353.H924_04630"/>
<dbReference type="eggNOG" id="ENOG5032BKW">
    <property type="taxonomic scope" value="Bacteria"/>
</dbReference>
<proteinExistence type="predicted"/>
<reference evidence="2 3" key="1">
    <citation type="submission" date="2013-02" db="EMBL/GenBank/DDBJ databases">
        <title>The complete genome sequence of Corynebacterium callunae DSM 20147.</title>
        <authorList>
            <person name="Ruckert C."/>
            <person name="Albersmeier A."/>
            <person name="Kalinowski J."/>
        </authorList>
    </citation>
    <scope>NUCLEOTIDE SEQUENCE [LARGE SCALE GENOMIC DNA]</scope>
    <source>
        <strain evidence="2 3">DSM 20147</strain>
    </source>
</reference>